<name>A0A423T6A8_PENVA</name>
<reference evidence="3 4" key="2">
    <citation type="submission" date="2019-01" db="EMBL/GenBank/DDBJ databases">
        <title>The decoding of complex shrimp genome reveals the adaptation for benthos swimmer, frequently molting mechanism and breeding impact on genome.</title>
        <authorList>
            <person name="Sun Y."/>
            <person name="Gao Y."/>
            <person name="Yu Y."/>
        </authorList>
    </citation>
    <scope>NUCLEOTIDE SEQUENCE [LARGE SCALE GENOMIC DNA]</scope>
    <source>
        <tissue evidence="3">Muscle</tissue>
    </source>
</reference>
<keyword evidence="2" id="KW-0812">Transmembrane</keyword>
<feature type="region of interest" description="Disordered" evidence="1">
    <location>
        <begin position="447"/>
        <end position="540"/>
    </location>
</feature>
<organism evidence="3 4">
    <name type="scientific">Penaeus vannamei</name>
    <name type="common">Whiteleg shrimp</name>
    <name type="synonym">Litopenaeus vannamei</name>
    <dbReference type="NCBI Taxonomy" id="6689"/>
    <lineage>
        <taxon>Eukaryota</taxon>
        <taxon>Metazoa</taxon>
        <taxon>Ecdysozoa</taxon>
        <taxon>Arthropoda</taxon>
        <taxon>Crustacea</taxon>
        <taxon>Multicrustacea</taxon>
        <taxon>Malacostraca</taxon>
        <taxon>Eumalacostraca</taxon>
        <taxon>Eucarida</taxon>
        <taxon>Decapoda</taxon>
        <taxon>Dendrobranchiata</taxon>
        <taxon>Penaeoidea</taxon>
        <taxon>Penaeidae</taxon>
        <taxon>Penaeus</taxon>
    </lineage>
</organism>
<feature type="compositionally biased region" description="Basic residues" evidence="1">
    <location>
        <begin position="450"/>
        <end position="461"/>
    </location>
</feature>
<feature type="transmembrane region" description="Helical" evidence="2">
    <location>
        <begin position="26"/>
        <end position="48"/>
    </location>
</feature>
<feature type="compositionally biased region" description="Basic and acidic residues" evidence="1">
    <location>
        <begin position="519"/>
        <end position="534"/>
    </location>
</feature>
<feature type="region of interest" description="Disordered" evidence="1">
    <location>
        <begin position="185"/>
        <end position="298"/>
    </location>
</feature>
<proteinExistence type="predicted"/>
<dbReference type="EMBL" id="QCYY01002224">
    <property type="protein sequence ID" value="ROT71953.1"/>
    <property type="molecule type" value="Genomic_DNA"/>
</dbReference>
<dbReference type="OrthoDB" id="6344357at2759"/>
<sequence>MWQYESLQRLQLYASALEANKLVPRVVGGAAALVLLVAALSGTCILCARHHRDLKLELARHPVKVLLVYLADTRAYLEFVNELASFLEDHCYVQVFMSPNRWTTEHIALSDRILFLLPADLHGHSITPIINQWDHALNHFTSTVRNRPCAATVVLPFSGEIPCQIFDLRRFRLLVTCRRWSHGHTTRDVTQPLHHETAPPPSSSPTQHSAIRIASKCERQQRPGASCGAEPLRPQQEPRVARPYRGPSWPAEGPGRGAETSSEPRRPWAAWPSGEQSPFFFPFSPPPPPGPPRSPSSRKYLISKASTHEFPPEDSLPFKDISNAKLSIASRFHRFPYFRDGSARPTSLPMHINRGKILSIPQSPVDKGGGRTASVDAKGAHRVSVELVEGCSRGHTRRRALSTAPEKDPESEAEGLSSPNRPVTMVEPQPAMSTIANTDAEKAAVTRAHGLARRRVYHKQTRLTEPPTEDPRRPPTPGLEFGRNTSGVNVRDEFRPSSLLAFRPSSSDGGNAALFNNRVDSRRRASTSEREGGRQRCGGS</sequence>
<feature type="region of interest" description="Disordered" evidence="1">
    <location>
        <begin position="391"/>
        <end position="426"/>
    </location>
</feature>
<dbReference type="AlphaFoldDB" id="A0A423T6A8"/>
<evidence type="ECO:0000256" key="2">
    <source>
        <dbReference type="SAM" id="Phobius"/>
    </source>
</evidence>
<keyword evidence="2" id="KW-0472">Membrane</keyword>
<keyword evidence="4" id="KW-1185">Reference proteome</keyword>
<evidence type="ECO:0000313" key="4">
    <source>
        <dbReference type="Proteomes" id="UP000283509"/>
    </source>
</evidence>
<feature type="compositionally biased region" description="Pro residues" evidence="1">
    <location>
        <begin position="283"/>
        <end position="294"/>
    </location>
</feature>
<evidence type="ECO:0000313" key="3">
    <source>
        <dbReference type="EMBL" id="ROT71953.1"/>
    </source>
</evidence>
<comment type="caution">
    <text evidence="3">The sequence shown here is derived from an EMBL/GenBank/DDBJ whole genome shotgun (WGS) entry which is preliminary data.</text>
</comment>
<dbReference type="Proteomes" id="UP000283509">
    <property type="component" value="Unassembled WGS sequence"/>
</dbReference>
<gene>
    <name evidence="3" type="ORF">C7M84_009690</name>
</gene>
<dbReference type="Gene3D" id="3.40.50.11530">
    <property type="match status" value="1"/>
</dbReference>
<reference evidence="3 4" key="1">
    <citation type="submission" date="2018-04" db="EMBL/GenBank/DDBJ databases">
        <authorList>
            <person name="Zhang X."/>
            <person name="Yuan J."/>
            <person name="Li F."/>
            <person name="Xiang J."/>
        </authorList>
    </citation>
    <scope>NUCLEOTIDE SEQUENCE [LARGE SCALE GENOMIC DNA]</scope>
    <source>
        <tissue evidence="3">Muscle</tissue>
    </source>
</reference>
<accession>A0A423T6A8</accession>
<evidence type="ECO:0000256" key="1">
    <source>
        <dbReference type="SAM" id="MobiDB-lite"/>
    </source>
</evidence>
<keyword evidence="2" id="KW-1133">Transmembrane helix</keyword>
<protein>
    <submittedName>
        <fullName evidence="3">Uncharacterized protein</fullName>
    </submittedName>
</protein>